<keyword evidence="13" id="KW-1185">Reference proteome</keyword>
<dbReference type="EMBL" id="ULHB01000064">
    <property type="protein sequence ID" value="SYW80162.1"/>
    <property type="molecule type" value="Genomic_DNA"/>
</dbReference>
<name>A0A1K0HGG8_9BASI</name>
<evidence type="ECO:0000256" key="6">
    <source>
        <dbReference type="ARBA" id="ARBA00023295"/>
    </source>
</evidence>
<gene>
    <name evidence="11" type="ORF">UBRO2_03430</name>
    <name evidence="10" type="ORF">UBRO_08981</name>
</gene>
<dbReference type="AlphaFoldDB" id="A0A1K0HGG8"/>
<dbReference type="Pfam" id="PF01915">
    <property type="entry name" value="Glyco_hydro_3_C"/>
    <property type="match status" value="1"/>
</dbReference>
<evidence type="ECO:0000313" key="13">
    <source>
        <dbReference type="Proteomes" id="UP000658997"/>
    </source>
</evidence>
<dbReference type="InterPro" id="IPR036881">
    <property type="entry name" value="Glyco_hydro_3_C_sf"/>
</dbReference>
<dbReference type="GO" id="GO:0046556">
    <property type="term" value="F:alpha-L-arabinofuranosidase activity"/>
    <property type="evidence" value="ECO:0007669"/>
    <property type="project" value="TreeGrafter"/>
</dbReference>
<evidence type="ECO:0000256" key="5">
    <source>
        <dbReference type="ARBA" id="ARBA00022801"/>
    </source>
</evidence>
<evidence type="ECO:0000256" key="3">
    <source>
        <dbReference type="ARBA" id="ARBA00022651"/>
    </source>
</evidence>
<comment type="similarity">
    <text evidence="2">Belongs to the glycosyl hydrolase 3 family.</text>
</comment>
<dbReference type="InterPro" id="IPR017853">
    <property type="entry name" value="GH"/>
</dbReference>
<dbReference type="Gene3D" id="2.60.40.10">
    <property type="entry name" value="Immunoglobulins"/>
    <property type="match status" value="1"/>
</dbReference>
<evidence type="ECO:0000256" key="8">
    <source>
        <dbReference type="ARBA" id="ARBA00026107"/>
    </source>
</evidence>
<keyword evidence="6" id="KW-0326">Glycosidase</keyword>
<evidence type="ECO:0000256" key="1">
    <source>
        <dbReference type="ARBA" id="ARBA00004851"/>
    </source>
</evidence>
<reference evidence="12" key="2">
    <citation type="submission" date="2016-04" db="EMBL/GenBank/DDBJ databases">
        <authorList>
            <person name="Guldener U."/>
            <person name="Guldener U."/>
        </authorList>
    </citation>
    <scope>NUCLEOTIDE SEQUENCE [LARGE SCALE GENOMIC DNA]</scope>
    <source>
        <strain evidence="12">UB2112</strain>
    </source>
</reference>
<dbReference type="GO" id="GO:0031222">
    <property type="term" value="P:arabinan catabolic process"/>
    <property type="evidence" value="ECO:0007669"/>
    <property type="project" value="TreeGrafter"/>
</dbReference>
<sequence length="782" mass="85331">MLFRRGITLSSLARMHLSFSFPSCAPDSPLSKIPDICDPTIPFYTRATSLVNQFTTEELLNNTINYAPGVPRLGIPNYQWWTEALHGVAKSPGVNFDLSDPHAEFSSATQFPQTINLGATFDDDLYQQISRVIASEVRAYNNAGKAGLNLYSPLNINCFRDPRWGRGQETVGEDPLHMSRFAVRMVHGLQGPHAQNEAEGNKLTVAATCKHYLAYDLEQYDGGERYQFDAIVSKQDLSDFHLPQFRACVRDGGATTLMTSYNAVNNVPPSASKYYLQTLARQAWGLDKTHNYVTSDCDAVANVYDGHRYAQNYVEAAAKSINAGTDLDCGATYSENLGAALKQKLTDIATIRRAVTRMYASLVRLGYFDDPASQPLRQLTWKDVNRPSSQRLAYTSALSSITLLKNLDSTLPIKQKPTKIAIIGPYTNVSTSFRGNYAGPAAFNMTMVDAASRVFPNAKIVWVNGTDISGPYIPSDAQNAVKLASDADSVVFAGGIDASIERESHDRKDIAWPPNQLRLIHDLSQSRKKDKKSKLVVVQFGGGQLDGASLKSDDGVGALVWAGYPGQSASLAVWDILVGKAVPAGRLPVTQYPASYIDDLPESAMSLRPKAGYPGRTYKWYKGVPTYPFGHGLHYTTFSASLAKPQPYAIPTTPSAKGPEGVHAEHISVADVQANIKNTGKVASDYTALLFARHSNGPAPYPRKTLVGYTKVKNLSAGEERSVTIKITQAALARADEEGNQFLYPGSYQLELDTEEHRLASTTLVLTGKAANVIPWVSGDMS</sequence>
<evidence type="ECO:0000256" key="4">
    <source>
        <dbReference type="ARBA" id="ARBA00022729"/>
    </source>
</evidence>
<keyword evidence="4" id="KW-0732">Signal</keyword>
<dbReference type="OrthoDB" id="47059at2759"/>
<dbReference type="Gene3D" id="3.20.20.300">
    <property type="entry name" value="Glycoside hydrolase, family 3, N-terminal domain"/>
    <property type="match status" value="1"/>
</dbReference>
<dbReference type="SUPFAM" id="SSF51445">
    <property type="entry name" value="(Trans)glycosidases"/>
    <property type="match status" value="1"/>
</dbReference>
<dbReference type="SUPFAM" id="SSF52279">
    <property type="entry name" value="Beta-D-glucan exohydrolase, C-terminal domain"/>
    <property type="match status" value="1"/>
</dbReference>
<keyword evidence="3" id="KW-0858">Xylan degradation</keyword>
<reference evidence="10" key="1">
    <citation type="submission" date="2016-04" db="EMBL/GenBank/DDBJ databases">
        <authorList>
            <person name="Evans L.H."/>
            <person name="Alamgir A."/>
            <person name="Owens N."/>
            <person name="Weber N.D."/>
            <person name="Virtaneva K."/>
            <person name="Barbian K."/>
            <person name="Babar A."/>
            <person name="Rosenke K."/>
        </authorList>
    </citation>
    <scope>NUCLEOTIDE SEQUENCE</scope>
    <source>
        <strain evidence="10">UB2112</strain>
    </source>
</reference>
<evidence type="ECO:0000256" key="2">
    <source>
        <dbReference type="ARBA" id="ARBA00005336"/>
    </source>
</evidence>
<dbReference type="PANTHER" id="PTHR42721:SF3">
    <property type="entry name" value="BETA-D-XYLOSIDASE 5-RELATED"/>
    <property type="match status" value="1"/>
</dbReference>
<feature type="domain" description="Fibronectin type III-like" evidence="9">
    <location>
        <begin position="686"/>
        <end position="756"/>
    </location>
</feature>
<dbReference type="Gene3D" id="3.40.50.1700">
    <property type="entry name" value="Glycoside hydrolase family 3 C-terminal domain"/>
    <property type="match status" value="1"/>
</dbReference>
<accession>A0A1K0HGG8</accession>
<dbReference type="EC" id="3.2.1.37" evidence="8"/>
<dbReference type="GO" id="GO:0045493">
    <property type="term" value="P:xylan catabolic process"/>
    <property type="evidence" value="ECO:0007669"/>
    <property type="project" value="UniProtKB-UniPathway"/>
</dbReference>
<dbReference type="InterPro" id="IPR001764">
    <property type="entry name" value="Glyco_hydro_3_N"/>
</dbReference>
<dbReference type="Pfam" id="PF14310">
    <property type="entry name" value="Fn3-like"/>
    <property type="match status" value="1"/>
</dbReference>
<evidence type="ECO:0000256" key="7">
    <source>
        <dbReference type="ARBA" id="ARBA00024574"/>
    </source>
</evidence>
<dbReference type="SMART" id="SM01217">
    <property type="entry name" value="Fn3_like"/>
    <property type="match status" value="1"/>
</dbReference>
<dbReference type="Proteomes" id="UP000179920">
    <property type="component" value="Chromosome XXIII"/>
</dbReference>
<evidence type="ECO:0000313" key="11">
    <source>
        <dbReference type="EMBL" id="SYW80162.1"/>
    </source>
</evidence>
<dbReference type="InterPro" id="IPR013783">
    <property type="entry name" value="Ig-like_fold"/>
</dbReference>
<dbReference type="InterPro" id="IPR036962">
    <property type="entry name" value="Glyco_hydro_3_N_sf"/>
</dbReference>
<dbReference type="PANTHER" id="PTHR42721">
    <property type="entry name" value="SUGAR HYDROLASE-RELATED"/>
    <property type="match status" value="1"/>
</dbReference>
<dbReference type="GO" id="GO:0009044">
    <property type="term" value="F:xylan 1,4-beta-xylosidase activity"/>
    <property type="evidence" value="ECO:0007669"/>
    <property type="project" value="UniProtKB-EC"/>
</dbReference>
<dbReference type="EMBL" id="LT558139">
    <property type="protein sequence ID" value="SAM86449.1"/>
    <property type="molecule type" value="Genomic_DNA"/>
</dbReference>
<protein>
    <recommendedName>
        <fullName evidence="8">xylan 1,4-beta-xylosidase</fullName>
        <ecNumber evidence="8">3.2.1.37</ecNumber>
    </recommendedName>
</protein>
<comment type="pathway">
    <text evidence="1">Glycan degradation; xylan degradation.</text>
</comment>
<evidence type="ECO:0000313" key="12">
    <source>
        <dbReference type="Proteomes" id="UP000179920"/>
    </source>
</evidence>
<dbReference type="Pfam" id="PF00933">
    <property type="entry name" value="Glyco_hydro_3"/>
    <property type="match status" value="1"/>
</dbReference>
<dbReference type="InterPro" id="IPR026891">
    <property type="entry name" value="Fn3-like"/>
</dbReference>
<dbReference type="Proteomes" id="UP000658997">
    <property type="component" value="Unassembled WGS sequence"/>
</dbReference>
<comment type="catalytic activity">
    <reaction evidence="7">
        <text>Hydrolysis of (1-&gt;4)-beta-D-xylans, to remove successive D-xylose residues from the non-reducing termini.</text>
        <dbReference type="EC" id="3.2.1.37"/>
    </reaction>
</comment>
<dbReference type="UniPathway" id="UPA00114"/>
<reference evidence="11" key="3">
    <citation type="submission" date="2018-08" db="EMBL/GenBank/DDBJ databases">
        <authorList>
            <person name="Guldener U."/>
        </authorList>
    </citation>
    <scope>NUCLEOTIDE SEQUENCE</scope>
    <source>
        <strain evidence="11">UB2</strain>
    </source>
</reference>
<keyword evidence="3" id="KW-0624">Polysaccharide degradation</keyword>
<proteinExistence type="inferred from homology"/>
<keyword evidence="5" id="KW-0378">Hydrolase</keyword>
<evidence type="ECO:0000259" key="9">
    <source>
        <dbReference type="SMART" id="SM01217"/>
    </source>
</evidence>
<dbReference type="InterPro" id="IPR044993">
    <property type="entry name" value="BXL"/>
</dbReference>
<keyword evidence="3" id="KW-0119">Carbohydrate metabolism</keyword>
<evidence type="ECO:0000313" key="10">
    <source>
        <dbReference type="EMBL" id="SAM86449.1"/>
    </source>
</evidence>
<dbReference type="InterPro" id="IPR002772">
    <property type="entry name" value="Glyco_hydro_3_C"/>
</dbReference>
<organism evidence="10 12">
    <name type="scientific">Ustilago bromivora</name>
    <dbReference type="NCBI Taxonomy" id="307758"/>
    <lineage>
        <taxon>Eukaryota</taxon>
        <taxon>Fungi</taxon>
        <taxon>Dikarya</taxon>
        <taxon>Basidiomycota</taxon>
        <taxon>Ustilaginomycotina</taxon>
        <taxon>Ustilaginomycetes</taxon>
        <taxon>Ustilaginales</taxon>
        <taxon>Ustilaginaceae</taxon>
        <taxon>Ustilago</taxon>
    </lineage>
</organism>